<dbReference type="OrthoDB" id="2738378at2"/>
<keyword evidence="6" id="KW-0804">Transcription</keyword>
<dbReference type="SUPFAM" id="SSF53807">
    <property type="entry name" value="Helical backbone' metal receptor"/>
    <property type="match status" value="1"/>
</dbReference>
<evidence type="ECO:0000313" key="9">
    <source>
        <dbReference type="EMBL" id="BBI30967.1"/>
    </source>
</evidence>
<dbReference type="PROSITE" id="PS50983">
    <property type="entry name" value="FE_B12_PBP"/>
    <property type="match status" value="1"/>
</dbReference>
<evidence type="ECO:0000256" key="5">
    <source>
        <dbReference type="ARBA" id="ARBA00023015"/>
    </source>
</evidence>
<dbReference type="GO" id="GO:0043565">
    <property type="term" value="F:sequence-specific DNA binding"/>
    <property type="evidence" value="ECO:0007669"/>
    <property type="project" value="InterPro"/>
</dbReference>
<name>A0A3T1CYM9_9BACL</name>
<dbReference type="GO" id="GO:0003700">
    <property type="term" value="F:DNA-binding transcription factor activity"/>
    <property type="evidence" value="ECO:0007669"/>
    <property type="project" value="InterPro"/>
</dbReference>
<dbReference type="Pfam" id="PF12833">
    <property type="entry name" value="HTH_18"/>
    <property type="match status" value="1"/>
</dbReference>
<dbReference type="RefSeq" id="WP_130604857.1">
    <property type="nucleotide sequence ID" value="NZ_AP019400.1"/>
</dbReference>
<sequence>MLNGVQSQPNQRKWIAQWESTKPLTDKWMYAGETHNITINTLIIITDGQAMWNINGNNIHVAFGNLIAVEENSVIEVVEGGNLDLAGWQIGFDAYSFFDKERGLMKFEWHVPVGDTYQKVQLTGGFLSSISDRLSEGLPDDSSKTVVDTQLFLYGLLKNLYHKQASEQQTIEEGVMRSIAYMQEHYDEVITRAQLAQIAGISQWHFSRKFSEICGKPPLDYLASYRIYRAQEEMLLTSAKSQDIAKKVGFEDAHYFSRRFKQFTGVSPRNYVHTLHRRNVLSISPQYAENLIQLGIIPRAVIVTPILLAQHQRLLFKQHNVELLEAKQFVIPIELIQQQKPELIIGHFVTEDIKKKLRTIAPILTGLTTDKDILLNQLAAIFDKQEEANKIQTQMDNKVNAARIELKSYIQSAATIMVLRVEPFGYRYLGGHSSGVSQLLYTKLELSLPEPLKAGEAWFNPCSIELLSIANPDYLFVEKRVMENFSAEENMRKLMESSQWKSLKAVKNNRIFYIDTSLWVDGNGVIGQALIIDEIVSSLLRHTSDEAQ</sequence>
<dbReference type="InterPro" id="IPR051313">
    <property type="entry name" value="Bact_iron-sidero_bind"/>
</dbReference>
<keyword evidence="4" id="KW-0732">Signal</keyword>
<keyword evidence="10" id="KW-1185">Reference proteome</keyword>
<evidence type="ECO:0000256" key="3">
    <source>
        <dbReference type="ARBA" id="ARBA00022448"/>
    </source>
</evidence>
<evidence type="ECO:0000259" key="8">
    <source>
        <dbReference type="PROSITE" id="PS50983"/>
    </source>
</evidence>
<accession>A0A3T1CYM9</accession>
<dbReference type="GO" id="GO:1901678">
    <property type="term" value="P:iron coordination entity transport"/>
    <property type="evidence" value="ECO:0007669"/>
    <property type="project" value="UniProtKB-ARBA"/>
</dbReference>
<evidence type="ECO:0000256" key="6">
    <source>
        <dbReference type="ARBA" id="ARBA00023163"/>
    </source>
</evidence>
<dbReference type="InterPro" id="IPR002491">
    <property type="entry name" value="ABC_transptr_periplasmic_BD"/>
</dbReference>
<comment type="similarity">
    <text evidence="2">Belongs to the bacterial solute-binding protein 8 family.</text>
</comment>
<dbReference type="SUPFAM" id="SSF46689">
    <property type="entry name" value="Homeodomain-like"/>
    <property type="match status" value="2"/>
</dbReference>
<evidence type="ECO:0000256" key="4">
    <source>
        <dbReference type="ARBA" id="ARBA00022729"/>
    </source>
</evidence>
<dbReference type="KEGG" id="cohn:KCTCHS21_03660"/>
<dbReference type="SMART" id="SM00342">
    <property type="entry name" value="HTH_ARAC"/>
    <property type="match status" value="1"/>
</dbReference>
<evidence type="ECO:0000259" key="7">
    <source>
        <dbReference type="PROSITE" id="PS01124"/>
    </source>
</evidence>
<protein>
    <recommendedName>
        <fullName evidence="11">AraC family transcriptional regulator</fullName>
    </recommendedName>
</protein>
<evidence type="ECO:0008006" key="11">
    <source>
        <dbReference type="Google" id="ProtNLM"/>
    </source>
</evidence>
<evidence type="ECO:0000256" key="2">
    <source>
        <dbReference type="ARBA" id="ARBA00008814"/>
    </source>
</evidence>
<dbReference type="InterPro" id="IPR009057">
    <property type="entry name" value="Homeodomain-like_sf"/>
</dbReference>
<keyword evidence="3" id="KW-0813">Transport</keyword>
<dbReference type="InterPro" id="IPR018060">
    <property type="entry name" value="HTH_AraC"/>
</dbReference>
<feature type="domain" description="Fe/B12 periplasmic-binding" evidence="8">
    <location>
        <begin position="279"/>
        <end position="543"/>
    </location>
</feature>
<evidence type="ECO:0000256" key="1">
    <source>
        <dbReference type="ARBA" id="ARBA00004196"/>
    </source>
</evidence>
<organism evidence="9 10">
    <name type="scientific">Cohnella abietis</name>
    <dbReference type="NCBI Taxonomy" id="2507935"/>
    <lineage>
        <taxon>Bacteria</taxon>
        <taxon>Bacillati</taxon>
        <taxon>Bacillota</taxon>
        <taxon>Bacilli</taxon>
        <taxon>Bacillales</taxon>
        <taxon>Paenibacillaceae</taxon>
        <taxon>Cohnella</taxon>
    </lineage>
</organism>
<dbReference type="Gene3D" id="3.40.50.1980">
    <property type="entry name" value="Nitrogenase molybdenum iron protein domain"/>
    <property type="match status" value="2"/>
</dbReference>
<dbReference type="Pfam" id="PF01497">
    <property type="entry name" value="Peripla_BP_2"/>
    <property type="match status" value="1"/>
</dbReference>
<dbReference type="AlphaFoldDB" id="A0A3T1CYM9"/>
<feature type="domain" description="HTH araC/xylS-type" evidence="7">
    <location>
        <begin position="176"/>
        <end position="274"/>
    </location>
</feature>
<dbReference type="Gene3D" id="1.10.10.60">
    <property type="entry name" value="Homeodomain-like"/>
    <property type="match status" value="2"/>
</dbReference>
<dbReference type="PROSITE" id="PS01124">
    <property type="entry name" value="HTH_ARAC_FAMILY_2"/>
    <property type="match status" value="1"/>
</dbReference>
<comment type="subcellular location">
    <subcellularLocation>
        <location evidence="1">Cell envelope</location>
    </subcellularLocation>
</comment>
<keyword evidence="5" id="KW-0805">Transcription regulation</keyword>
<evidence type="ECO:0000313" key="10">
    <source>
        <dbReference type="Proteomes" id="UP000289856"/>
    </source>
</evidence>
<dbReference type="GO" id="GO:0030288">
    <property type="term" value="C:outer membrane-bounded periplasmic space"/>
    <property type="evidence" value="ECO:0007669"/>
    <property type="project" value="TreeGrafter"/>
</dbReference>
<dbReference type="PANTHER" id="PTHR30532:SF1">
    <property type="entry name" value="IRON(3+)-HYDROXAMATE-BINDING PROTEIN FHUD"/>
    <property type="match status" value="1"/>
</dbReference>
<dbReference type="PANTHER" id="PTHR30532">
    <property type="entry name" value="IRON III DICITRATE-BINDING PERIPLASMIC PROTEIN"/>
    <property type="match status" value="1"/>
</dbReference>
<gene>
    <name evidence="9" type="ORF">KCTCHS21_03660</name>
</gene>
<reference evidence="9 10" key="1">
    <citation type="submission" date="2019-01" db="EMBL/GenBank/DDBJ databases">
        <title>Complete genome sequence of Cohnella hallensis HS21 isolated from Korean fir (Abies koreana) rhizospheric soil.</title>
        <authorList>
            <person name="Jiang L."/>
            <person name="Kang S.W."/>
            <person name="Kim S."/>
            <person name="Jung J."/>
            <person name="Kim C.Y."/>
            <person name="Kim D.H."/>
            <person name="Kim S.W."/>
            <person name="Lee J."/>
        </authorList>
    </citation>
    <scope>NUCLEOTIDE SEQUENCE [LARGE SCALE GENOMIC DNA]</scope>
    <source>
        <strain evidence="9 10">HS21</strain>
    </source>
</reference>
<proteinExistence type="inferred from homology"/>
<dbReference type="EMBL" id="AP019400">
    <property type="protein sequence ID" value="BBI30967.1"/>
    <property type="molecule type" value="Genomic_DNA"/>
</dbReference>
<dbReference type="Proteomes" id="UP000289856">
    <property type="component" value="Chromosome"/>
</dbReference>